<evidence type="ECO:0000259" key="7">
    <source>
        <dbReference type="PROSITE" id="PS50943"/>
    </source>
</evidence>
<dbReference type="Pfam" id="PF13377">
    <property type="entry name" value="Peripla_BP_3"/>
    <property type="match status" value="1"/>
</dbReference>
<dbReference type="PANTHER" id="PTHR30146">
    <property type="entry name" value="LACI-RELATED TRANSCRIPTIONAL REPRESSOR"/>
    <property type="match status" value="1"/>
</dbReference>
<evidence type="ECO:0000256" key="2">
    <source>
        <dbReference type="ARBA" id="ARBA00023015"/>
    </source>
</evidence>
<feature type="domain" description="HTH lacI-type" evidence="6">
    <location>
        <begin position="5"/>
        <end position="58"/>
    </location>
</feature>
<dbReference type="GO" id="GO:0003700">
    <property type="term" value="F:DNA-binding transcription factor activity"/>
    <property type="evidence" value="ECO:0007669"/>
    <property type="project" value="TreeGrafter"/>
</dbReference>
<proteinExistence type="predicted"/>
<dbReference type="GO" id="GO:0000976">
    <property type="term" value="F:transcription cis-regulatory region binding"/>
    <property type="evidence" value="ECO:0007669"/>
    <property type="project" value="TreeGrafter"/>
</dbReference>
<dbReference type="InterPro" id="IPR046335">
    <property type="entry name" value="LacI/GalR-like_sensor"/>
</dbReference>
<dbReference type="PROSITE" id="PS50943">
    <property type="entry name" value="HTH_CROC1"/>
    <property type="match status" value="1"/>
</dbReference>
<feature type="domain" description="HTH cro/C1-type" evidence="7">
    <location>
        <begin position="2"/>
        <end position="49"/>
    </location>
</feature>
<dbReference type="Gene3D" id="3.40.50.2300">
    <property type="match status" value="2"/>
</dbReference>
<dbReference type="InterPro" id="IPR000843">
    <property type="entry name" value="HTH_LacI"/>
</dbReference>
<keyword evidence="1" id="KW-0678">Repressor</keyword>
<evidence type="ECO:0000259" key="6">
    <source>
        <dbReference type="PROSITE" id="PS50932"/>
    </source>
</evidence>
<feature type="compositionally biased region" description="Low complexity" evidence="5">
    <location>
        <begin position="350"/>
        <end position="360"/>
    </location>
</feature>
<dbReference type="EMBL" id="JACBZS010000001">
    <property type="protein sequence ID" value="NYI69854.1"/>
    <property type="molecule type" value="Genomic_DNA"/>
</dbReference>
<keyword evidence="3" id="KW-0238">DNA-binding</keyword>
<sequence length="368" mass="39169">MARQISMRRVAERAGVSVSTVSHVVNGTRVVAPGTVDRVRRAMAELGYVAPAEGSLRAGDAQSIGVAMTAVSSEYWAALVDAIDREAGRHGYNLLIVDTRDDAEHEARMVANLLAHRIAGLVLAPSPGWTAHSLPVLRAHDTPLVLVDRLQPAPYDQVGVENLEGSQGLVGHLITHDHRRIGLITGLDGLTTTDERVAGYRAAHERFGVPVDEALLVGGQSSTTGGRAAAAALLDLPEPPTAIFAANNAMLVGLLDTLWERRLSVPGDMAVVGFDDFTWADFMRPALTTVAQPSTAIGAKAIQLLLARLADPERRATTVRLPGQIRHRESCGCSGRPHPGAGDEDPAEVSRAGRPRSSAAESRRPPRR</sequence>
<dbReference type="InterPro" id="IPR001387">
    <property type="entry name" value="Cro/C1-type_HTH"/>
</dbReference>
<comment type="caution">
    <text evidence="8">The sequence shown here is derived from an EMBL/GenBank/DDBJ whole genome shotgun (WGS) entry which is preliminary data.</text>
</comment>
<evidence type="ECO:0000256" key="4">
    <source>
        <dbReference type="ARBA" id="ARBA00023163"/>
    </source>
</evidence>
<dbReference type="InterPro" id="IPR028082">
    <property type="entry name" value="Peripla_BP_I"/>
</dbReference>
<evidence type="ECO:0000313" key="8">
    <source>
        <dbReference type="EMBL" id="NYI69854.1"/>
    </source>
</evidence>
<dbReference type="InterPro" id="IPR010982">
    <property type="entry name" value="Lambda_DNA-bd_dom_sf"/>
</dbReference>
<gene>
    <name evidence="8" type="ORF">GGQ54_000414</name>
</gene>
<dbReference type="CDD" id="cd06267">
    <property type="entry name" value="PBP1_LacI_sugar_binding-like"/>
    <property type="match status" value="1"/>
</dbReference>
<dbReference type="SUPFAM" id="SSF53822">
    <property type="entry name" value="Periplasmic binding protein-like I"/>
    <property type="match status" value="1"/>
</dbReference>
<feature type="region of interest" description="Disordered" evidence="5">
    <location>
        <begin position="327"/>
        <end position="368"/>
    </location>
</feature>
<dbReference type="Pfam" id="PF00356">
    <property type="entry name" value="LacI"/>
    <property type="match status" value="1"/>
</dbReference>
<keyword evidence="4" id="KW-0804">Transcription</keyword>
<evidence type="ECO:0000256" key="3">
    <source>
        <dbReference type="ARBA" id="ARBA00023125"/>
    </source>
</evidence>
<dbReference type="Gene3D" id="1.10.260.40">
    <property type="entry name" value="lambda repressor-like DNA-binding domains"/>
    <property type="match status" value="1"/>
</dbReference>
<dbReference type="Proteomes" id="UP000527616">
    <property type="component" value="Unassembled WGS sequence"/>
</dbReference>
<dbReference type="SUPFAM" id="SSF47413">
    <property type="entry name" value="lambda repressor-like DNA-binding domains"/>
    <property type="match status" value="1"/>
</dbReference>
<keyword evidence="9" id="KW-1185">Reference proteome</keyword>
<organism evidence="8 9">
    <name type="scientific">Naumannella cuiyingiana</name>
    <dbReference type="NCBI Taxonomy" id="1347891"/>
    <lineage>
        <taxon>Bacteria</taxon>
        <taxon>Bacillati</taxon>
        <taxon>Actinomycetota</taxon>
        <taxon>Actinomycetes</taxon>
        <taxon>Propionibacteriales</taxon>
        <taxon>Propionibacteriaceae</taxon>
        <taxon>Naumannella</taxon>
    </lineage>
</organism>
<keyword evidence="2" id="KW-0805">Transcription regulation</keyword>
<evidence type="ECO:0000256" key="5">
    <source>
        <dbReference type="SAM" id="MobiDB-lite"/>
    </source>
</evidence>
<evidence type="ECO:0000256" key="1">
    <source>
        <dbReference type="ARBA" id="ARBA00022491"/>
    </source>
</evidence>
<protein>
    <submittedName>
        <fullName evidence="8">LacI family transcriptional regulator</fullName>
    </submittedName>
</protein>
<reference evidence="8 9" key="1">
    <citation type="submission" date="2020-07" db="EMBL/GenBank/DDBJ databases">
        <title>Sequencing the genomes of 1000 actinobacteria strains.</title>
        <authorList>
            <person name="Klenk H.-P."/>
        </authorList>
    </citation>
    <scope>NUCLEOTIDE SEQUENCE [LARGE SCALE GENOMIC DNA]</scope>
    <source>
        <strain evidence="8 9">DSM 103164</strain>
    </source>
</reference>
<evidence type="ECO:0000313" key="9">
    <source>
        <dbReference type="Proteomes" id="UP000527616"/>
    </source>
</evidence>
<dbReference type="SMART" id="SM00354">
    <property type="entry name" value="HTH_LACI"/>
    <property type="match status" value="1"/>
</dbReference>
<accession>A0A7Z0D6N8</accession>
<name>A0A7Z0D6N8_9ACTN</name>
<dbReference type="PANTHER" id="PTHR30146:SF148">
    <property type="entry name" value="HTH-TYPE TRANSCRIPTIONAL REPRESSOR PURR-RELATED"/>
    <property type="match status" value="1"/>
</dbReference>
<dbReference type="PROSITE" id="PS50932">
    <property type="entry name" value="HTH_LACI_2"/>
    <property type="match status" value="1"/>
</dbReference>
<dbReference type="AlphaFoldDB" id="A0A7Z0D6N8"/>
<dbReference type="RefSeq" id="WP_218843619.1">
    <property type="nucleotide sequence ID" value="NZ_JACBZS010000001.1"/>
</dbReference>